<dbReference type="SUPFAM" id="SSF48264">
    <property type="entry name" value="Cytochrome P450"/>
    <property type="match status" value="1"/>
</dbReference>
<dbReference type="OMA" id="HRSELCD"/>
<dbReference type="InParanoid" id="A0A7R8UF30"/>
<evidence type="ECO:0000256" key="13">
    <source>
        <dbReference type="PIRSR" id="PIRSR602401-1"/>
    </source>
</evidence>
<keyword evidence="11 14" id="KW-0503">Monooxygenase</keyword>
<dbReference type="GO" id="GO:0016705">
    <property type="term" value="F:oxidoreductase activity, acting on paired donors, with incorporation or reduction of molecular oxygen"/>
    <property type="evidence" value="ECO:0007669"/>
    <property type="project" value="InterPro"/>
</dbReference>
<keyword evidence="8" id="KW-0492">Microsome</keyword>
<feature type="transmembrane region" description="Helical" evidence="15">
    <location>
        <begin position="6"/>
        <end position="22"/>
    </location>
</feature>
<dbReference type="GO" id="GO:0005789">
    <property type="term" value="C:endoplasmic reticulum membrane"/>
    <property type="evidence" value="ECO:0007669"/>
    <property type="project" value="UniProtKB-SubCell"/>
</dbReference>
<keyword evidence="7" id="KW-0256">Endoplasmic reticulum</keyword>
<dbReference type="FunFam" id="1.10.630.10:FF:000042">
    <property type="entry name" value="Cytochrome P450"/>
    <property type="match status" value="1"/>
</dbReference>
<keyword evidence="17" id="KW-1185">Reference proteome</keyword>
<name>A0A7R8UF30_HERIL</name>
<evidence type="ECO:0000256" key="11">
    <source>
        <dbReference type="ARBA" id="ARBA00023033"/>
    </source>
</evidence>
<evidence type="ECO:0000313" key="17">
    <source>
        <dbReference type="Proteomes" id="UP000594454"/>
    </source>
</evidence>
<dbReference type="AlphaFoldDB" id="A0A7R8UF30"/>
<dbReference type="PRINTS" id="PR00463">
    <property type="entry name" value="EP450I"/>
</dbReference>
<evidence type="ECO:0000256" key="5">
    <source>
        <dbReference type="ARBA" id="ARBA00022617"/>
    </source>
</evidence>
<dbReference type="OrthoDB" id="2789670at2759"/>
<evidence type="ECO:0000256" key="2">
    <source>
        <dbReference type="ARBA" id="ARBA00004174"/>
    </source>
</evidence>
<evidence type="ECO:0008006" key="18">
    <source>
        <dbReference type="Google" id="ProtNLM"/>
    </source>
</evidence>
<keyword evidence="15" id="KW-0812">Transmembrane</keyword>
<dbReference type="InterPro" id="IPR002401">
    <property type="entry name" value="Cyt_P450_E_grp-I"/>
</dbReference>
<protein>
    <recommendedName>
        <fullName evidence="18">Cytochrome P450</fullName>
    </recommendedName>
</protein>
<dbReference type="PROSITE" id="PS00086">
    <property type="entry name" value="CYTOCHROME_P450"/>
    <property type="match status" value="1"/>
</dbReference>
<keyword evidence="6 13" id="KW-0479">Metal-binding</keyword>
<keyword evidence="12 15" id="KW-0472">Membrane</keyword>
<dbReference type="CDD" id="cd11056">
    <property type="entry name" value="CYP6-like"/>
    <property type="match status" value="1"/>
</dbReference>
<evidence type="ECO:0000256" key="1">
    <source>
        <dbReference type="ARBA" id="ARBA00001971"/>
    </source>
</evidence>
<dbReference type="PANTHER" id="PTHR24292">
    <property type="entry name" value="CYTOCHROME P450"/>
    <property type="match status" value="1"/>
</dbReference>
<dbReference type="InterPro" id="IPR017972">
    <property type="entry name" value="Cyt_P450_CS"/>
</dbReference>
<evidence type="ECO:0000256" key="14">
    <source>
        <dbReference type="RuleBase" id="RU000461"/>
    </source>
</evidence>
<dbReference type="Pfam" id="PF00067">
    <property type="entry name" value="p450"/>
    <property type="match status" value="1"/>
</dbReference>
<sequence>MDCLSTVLWLVIGFLSAIFWFFKKRYAYWKDRGVEYVQPTIPFGNLPFRRKVHIKEIIGNIYDKKSGKNPFLGAFFFATPVVVPTDLDFIKSVLIKDFNSFHGRGIYFNQTNDALSANMLSLDGEKWKSLRAKLSPTFTSGRMKFMFPTVVKVADRFNASLADLLEGSATLEMKDLLARFTTDVIGTCAFGIECNSMKTPNSEFRRYGSRALDDPPNSTLLQLLSFQYPNIAKKYFHMRVFKKDVSDFFMNTVRETIAYREKNNVRRNDFMDLLIQLKNGGSLKDEHSKTLGKLTIEEVAGQALLFFLAGFETSSTTMMFALYELSLNPDIQEKGRQEIEEVLNKHDGKITYESIKEMVYIDKIISETLRKYPAAPILFRNCTQDFNVPNSDVIIEKGTRVAISAYSIHHDPEIYENPEVFDPERFSPEQVKNRHPVAFLAFGDGPRNCVGLRFGRMQSRIGLVSLLKNYRFKPCEKTPTSFEYVEANPLLSIKQGMHLLVEKV</sequence>
<feature type="binding site" description="axial binding residue" evidence="13">
    <location>
        <position position="449"/>
    </location>
    <ligand>
        <name>heme</name>
        <dbReference type="ChEBI" id="CHEBI:30413"/>
    </ligand>
    <ligandPart>
        <name>Fe</name>
        <dbReference type="ChEBI" id="CHEBI:18248"/>
    </ligandPart>
</feature>
<dbReference type="InterPro" id="IPR001128">
    <property type="entry name" value="Cyt_P450"/>
</dbReference>
<evidence type="ECO:0000256" key="3">
    <source>
        <dbReference type="ARBA" id="ARBA00004406"/>
    </source>
</evidence>
<evidence type="ECO:0000256" key="12">
    <source>
        <dbReference type="ARBA" id="ARBA00023136"/>
    </source>
</evidence>
<keyword evidence="15" id="KW-1133">Transmembrane helix</keyword>
<keyword evidence="5 13" id="KW-0349">Heme</keyword>
<organism evidence="16 17">
    <name type="scientific">Hermetia illucens</name>
    <name type="common">Black soldier fly</name>
    <dbReference type="NCBI Taxonomy" id="343691"/>
    <lineage>
        <taxon>Eukaryota</taxon>
        <taxon>Metazoa</taxon>
        <taxon>Ecdysozoa</taxon>
        <taxon>Arthropoda</taxon>
        <taxon>Hexapoda</taxon>
        <taxon>Insecta</taxon>
        <taxon>Pterygota</taxon>
        <taxon>Neoptera</taxon>
        <taxon>Endopterygota</taxon>
        <taxon>Diptera</taxon>
        <taxon>Brachycera</taxon>
        <taxon>Stratiomyomorpha</taxon>
        <taxon>Stratiomyidae</taxon>
        <taxon>Hermetiinae</taxon>
        <taxon>Hermetia</taxon>
    </lineage>
</organism>
<dbReference type="InterPro" id="IPR036396">
    <property type="entry name" value="Cyt_P450_sf"/>
</dbReference>
<accession>A0A7R8UF30</accession>
<dbReference type="Proteomes" id="UP000594454">
    <property type="component" value="Chromosome 1"/>
</dbReference>
<reference evidence="16 17" key="1">
    <citation type="submission" date="2020-11" db="EMBL/GenBank/DDBJ databases">
        <authorList>
            <person name="Wallbank WR R."/>
            <person name="Pardo Diaz C."/>
            <person name="Kozak K."/>
            <person name="Martin S."/>
            <person name="Jiggins C."/>
            <person name="Moest M."/>
            <person name="Warren A I."/>
            <person name="Generalovic N T."/>
            <person name="Byers J.R.P. K."/>
            <person name="Montejo-Kovacevich G."/>
            <person name="Yen C E."/>
        </authorList>
    </citation>
    <scope>NUCLEOTIDE SEQUENCE [LARGE SCALE GENOMIC DNA]</scope>
</reference>
<dbReference type="InterPro" id="IPR050476">
    <property type="entry name" value="Insect_CytP450_Detox"/>
</dbReference>
<evidence type="ECO:0000256" key="8">
    <source>
        <dbReference type="ARBA" id="ARBA00022848"/>
    </source>
</evidence>
<dbReference type="GO" id="GO:0005506">
    <property type="term" value="F:iron ion binding"/>
    <property type="evidence" value="ECO:0007669"/>
    <property type="project" value="InterPro"/>
</dbReference>
<evidence type="ECO:0000256" key="9">
    <source>
        <dbReference type="ARBA" id="ARBA00023002"/>
    </source>
</evidence>
<comment type="similarity">
    <text evidence="4 14">Belongs to the cytochrome P450 family.</text>
</comment>
<dbReference type="PANTHER" id="PTHR24292:SF103">
    <property type="entry name" value="CYTOCHROME P450 6BS1"/>
    <property type="match status" value="1"/>
</dbReference>
<evidence type="ECO:0000256" key="7">
    <source>
        <dbReference type="ARBA" id="ARBA00022824"/>
    </source>
</evidence>
<evidence type="ECO:0000256" key="10">
    <source>
        <dbReference type="ARBA" id="ARBA00023004"/>
    </source>
</evidence>
<evidence type="ECO:0000256" key="4">
    <source>
        <dbReference type="ARBA" id="ARBA00010617"/>
    </source>
</evidence>
<dbReference type="PRINTS" id="PR00385">
    <property type="entry name" value="P450"/>
</dbReference>
<comment type="subcellular location">
    <subcellularLocation>
        <location evidence="3">Endoplasmic reticulum membrane</location>
        <topology evidence="3">Peripheral membrane protein</topology>
    </subcellularLocation>
    <subcellularLocation>
        <location evidence="2">Microsome membrane</location>
        <topology evidence="2">Peripheral membrane protein</topology>
    </subcellularLocation>
</comment>
<evidence type="ECO:0000313" key="16">
    <source>
        <dbReference type="EMBL" id="CAD7079523.1"/>
    </source>
</evidence>
<dbReference type="GO" id="GO:0020037">
    <property type="term" value="F:heme binding"/>
    <property type="evidence" value="ECO:0007669"/>
    <property type="project" value="InterPro"/>
</dbReference>
<keyword evidence="10 13" id="KW-0408">Iron</keyword>
<comment type="cofactor">
    <cofactor evidence="1 13">
        <name>heme</name>
        <dbReference type="ChEBI" id="CHEBI:30413"/>
    </cofactor>
</comment>
<proteinExistence type="inferred from homology"/>
<evidence type="ECO:0000256" key="15">
    <source>
        <dbReference type="SAM" id="Phobius"/>
    </source>
</evidence>
<gene>
    <name evidence="16" type="ORF">HERILL_LOCUS2736</name>
</gene>
<dbReference type="GO" id="GO:0004497">
    <property type="term" value="F:monooxygenase activity"/>
    <property type="evidence" value="ECO:0007669"/>
    <property type="project" value="UniProtKB-KW"/>
</dbReference>
<dbReference type="Gene3D" id="1.10.630.10">
    <property type="entry name" value="Cytochrome P450"/>
    <property type="match status" value="1"/>
</dbReference>
<keyword evidence="9 14" id="KW-0560">Oxidoreductase</keyword>
<dbReference type="EMBL" id="LR899009">
    <property type="protein sequence ID" value="CAD7079523.1"/>
    <property type="molecule type" value="Genomic_DNA"/>
</dbReference>
<evidence type="ECO:0000256" key="6">
    <source>
        <dbReference type="ARBA" id="ARBA00022723"/>
    </source>
</evidence>
<dbReference type="FunCoup" id="A0A7R8UF30">
    <property type="interactions" value="15"/>
</dbReference>